<protein>
    <recommendedName>
        <fullName evidence="7">Methyltransferase-like protein 1</fullName>
    </recommendedName>
</protein>
<feature type="compositionally biased region" description="Basic and acidic residues" evidence="4">
    <location>
        <begin position="295"/>
        <end position="313"/>
    </location>
</feature>
<reference evidence="5 6" key="1">
    <citation type="journal article" date="2024" name="Plant J.">
        <title>Genome sequences and population genomics reveal climatic adaptation and genomic divergence between two closely related sweetgum species.</title>
        <authorList>
            <person name="Xu W.Q."/>
            <person name="Ren C.Q."/>
            <person name="Zhang X.Y."/>
            <person name="Comes H.P."/>
            <person name="Liu X.H."/>
            <person name="Li Y.G."/>
            <person name="Kettle C.J."/>
            <person name="Jalonen R."/>
            <person name="Gaisberger H."/>
            <person name="Ma Y.Z."/>
            <person name="Qiu Y.X."/>
        </authorList>
    </citation>
    <scope>NUCLEOTIDE SEQUENCE [LARGE SCALE GENOMIC DNA]</scope>
    <source>
        <strain evidence="5">Hangzhou</strain>
    </source>
</reference>
<dbReference type="EMBL" id="JBBPBK010000007">
    <property type="protein sequence ID" value="KAK9281076.1"/>
    <property type="molecule type" value="Genomic_DNA"/>
</dbReference>
<feature type="compositionally biased region" description="Polar residues" evidence="4">
    <location>
        <begin position="1105"/>
        <end position="1135"/>
    </location>
</feature>
<dbReference type="InterPro" id="IPR029063">
    <property type="entry name" value="SAM-dependent_MTases_sf"/>
</dbReference>
<dbReference type="SUPFAM" id="SSF53335">
    <property type="entry name" value="S-adenosyl-L-methionine-dependent methyltransferases"/>
    <property type="match status" value="1"/>
</dbReference>
<dbReference type="PROSITE" id="PS51143">
    <property type="entry name" value="MT_A70"/>
    <property type="match status" value="1"/>
</dbReference>
<feature type="compositionally biased region" description="Basic and acidic residues" evidence="4">
    <location>
        <begin position="64"/>
        <end position="73"/>
    </location>
</feature>
<evidence type="ECO:0000313" key="5">
    <source>
        <dbReference type="EMBL" id="KAK9281076.1"/>
    </source>
</evidence>
<keyword evidence="2" id="KW-0539">Nucleus</keyword>
<sequence length="1198" mass="133901">MDSPERSRSYVKREEDNSDVKSDRAGDDEEWEGSDKRKHRSSKSRKPSTGEEVEGLDGSGRRRSCGDRNESRKRSGGSSRAGSDEDDYDTKKEMRSKQMKKNKEESSLEKLSSWYQDGELENKQDGVDKSGSRGHSRADESERRKVSSKFLDHEGSQSRSKSKEERSHDGEHEKMLDRDSKYSERRESSREKGHGSSEQVKNPRRRWDESDGIRKAEESNYERADLRSGKSSDPKREITREKSVSTRIEPSESKSKVLDSNSDKGIKASNREERQVDVDRSKSKGKSEAVEEDYKESPRTREDRSGKEKDEKHRQQRTPTGRDVAESRDRSSNTEEDGNAWIRERSGREVGHSNRSRTPERSGRRYQEFENSENDNGRGINPKRKELEKDGYRDDRSKGRDESWSDRNRDREGSKENWKRRQPNNNDKEAKDGDIVYDHGRDWEFQRHGRERIENERLHGRSGNRKDGSRGEAVKTSSNFGISNENYDVIEIQTKPLDYVRAESGSTFSRRTEVQPSDMKSAPNDEEWTYMQDRSRKTDMYGSGPFGDDSKERYMDDGSFIRDQNSWRDDIDIQGGKGRGQKGAMSSRTTGGQSSGSGSQLTYGNQEPGSFSRVAPQGVKGSRVGRGGRGRPTGRESQQVGIPLPIMGSPFGPLGMPPPGPMQPLTPSMSPAPGPPISPGVFIPPFSPPVVWPGPRGVDMNMLAVPPGLSPVPPGPSGPRFSPNMGTPPSPALYFNQPGPGRGGPPSIAGPGFNAVGPVGRGPPHDKAPGGWVPPRTGGPPGKAPSRGEQNDYSQNFVDTGMRPQNFIRELELTNVVEDYPKLRELIQKKDEIVAKSASPPMYYKCDLREHVLAPEFFGTKFDVILVDPPWEEYVHRAPGVADHMEYWTFEEILNLKIEAVADTPSFIFLWVGDGVGLEQGRQCLKKWGFRRCEDICWVKTNKTNATPGLRHDSHTLFQHSKEHCLMGIRGTVRRSTDGHIIHANIDTDVIISEEPPYGSTAKPEDMYRIIEHFSLGRRRLELFGEDHNIRSGWLTVGKGLSSSNFNAEAYVRNFGDKDGKVWQGGGGRNPPPDAPHLVLTTPDIEALRPKSPMKNQQQLQQQQSTSISLTANSSNKRPAGNSPQNLNALSLNQEASSSAPSTPAPWGSPMEGFKGLEGGNMASDDKVFDIYGYNASSGQPNGDYLDFDSHRAAMNLL</sequence>
<evidence type="ECO:0000256" key="1">
    <source>
        <dbReference type="ARBA" id="ARBA00004123"/>
    </source>
</evidence>
<feature type="region of interest" description="Disordered" evidence="4">
    <location>
        <begin position="1091"/>
        <end position="1159"/>
    </location>
</feature>
<comment type="subcellular location">
    <subcellularLocation>
        <location evidence="1">Nucleus</location>
    </subcellularLocation>
</comment>
<dbReference type="PROSITE" id="PS51592">
    <property type="entry name" value="SAM_MTA70L_2"/>
    <property type="match status" value="1"/>
</dbReference>
<dbReference type="PANTHER" id="PTHR13107:SF0">
    <property type="entry name" value="N6-ADENOSINE-METHYLTRANSFERASE NON-CATALYTIC SUBUNIT"/>
    <property type="match status" value="1"/>
</dbReference>
<dbReference type="Proteomes" id="UP001415857">
    <property type="component" value="Unassembled WGS sequence"/>
</dbReference>
<feature type="compositionally biased region" description="Basic and acidic residues" evidence="4">
    <location>
        <begin position="205"/>
        <end position="289"/>
    </location>
</feature>
<dbReference type="GO" id="GO:0005634">
    <property type="term" value="C:nucleus"/>
    <property type="evidence" value="ECO:0007669"/>
    <property type="project" value="UniProtKB-SubCell"/>
</dbReference>
<comment type="caution">
    <text evidence="5">The sequence shown here is derived from an EMBL/GenBank/DDBJ whole genome shotgun (WGS) entry which is preliminary data.</text>
</comment>
<feature type="compositionally biased region" description="Basic and acidic residues" evidence="4">
    <location>
        <begin position="383"/>
        <end position="419"/>
    </location>
</feature>
<feature type="region of interest" description="Disordered" evidence="4">
    <location>
        <begin position="1"/>
        <end position="483"/>
    </location>
</feature>
<evidence type="ECO:0000256" key="2">
    <source>
        <dbReference type="ARBA" id="ARBA00023242"/>
    </source>
</evidence>
<feature type="region of interest" description="Disordered" evidence="4">
    <location>
        <begin position="740"/>
        <end position="790"/>
    </location>
</feature>
<dbReference type="InterPro" id="IPR007757">
    <property type="entry name" value="MT-A70-like"/>
</dbReference>
<feature type="compositionally biased region" description="Basic and acidic residues" evidence="4">
    <location>
        <begin position="342"/>
        <end position="368"/>
    </location>
</feature>
<evidence type="ECO:0008006" key="7">
    <source>
        <dbReference type="Google" id="ProtNLM"/>
    </source>
</evidence>
<evidence type="ECO:0000313" key="6">
    <source>
        <dbReference type="Proteomes" id="UP001415857"/>
    </source>
</evidence>
<dbReference type="InterPro" id="IPR002052">
    <property type="entry name" value="DNA_methylase_N6_adenine_CS"/>
</dbReference>
<feature type="compositionally biased region" description="Low complexity" evidence="4">
    <location>
        <begin position="1136"/>
        <end position="1150"/>
    </location>
</feature>
<dbReference type="PANTHER" id="PTHR13107">
    <property type="entry name" value="N6-ADENOSINE-METHYLTRANSFERASE NON-CATALYTIC SUBUNIT"/>
    <property type="match status" value="1"/>
</dbReference>
<feature type="compositionally biased region" description="Basic residues" evidence="4">
    <location>
        <begin position="36"/>
        <end position="46"/>
    </location>
</feature>
<dbReference type="InterPro" id="IPR045123">
    <property type="entry name" value="METTL14-like"/>
</dbReference>
<evidence type="ECO:0000256" key="4">
    <source>
        <dbReference type="SAM" id="MobiDB-lite"/>
    </source>
</evidence>
<dbReference type="GO" id="GO:0003729">
    <property type="term" value="F:mRNA binding"/>
    <property type="evidence" value="ECO:0007669"/>
    <property type="project" value="TreeGrafter"/>
</dbReference>
<feature type="compositionally biased region" description="Basic and acidic residues" evidence="4">
    <location>
        <begin position="1"/>
        <end position="25"/>
    </location>
</feature>
<dbReference type="Pfam" id="PF05063">
    <property type="entry name" value="MT-A70"/>
    <property type="match status" value="1"/>
</dbReference>
<dbReference type="GO" id="GO:0036396">
    <property type="term" value="C:RNA N6-methyladenosine methyltransferase complex"/>
    <property type="evidence" value="ECO:0007669"/>
    <property type="project" value="TreeGrafter"/>
</dbReference>
<dbReference type="PROSITE" id="PS00092">
    <property type="entry name" value="N6_MTASE"/>
    <property type="match status" value="1"/>
</dbReference>
<comment type="similarity">
    <text evidence="3">Belongs to the MT-A70-like family.</text>
</comment>
<dbReference type="GO" id="GO:0032259">
    <property type="term" value="P:methylation"/>
    <property type="evidence" value="ECO:0007669"/>
    <property type="project" value="InterPro"/>
</dbReference>
<dbReference type="AlphaFoldDB" id="A0AAP0RMH6"/>
<evidence type="ECO:0000256" key="3">
    <source>
        <dbReference type="PROSITE-ProRule" id="PRU00489"/>
    </source>
</evidence>
<feature type="compositionally biased region" description="Basic and acidic residues" evidence="4">
    <location>
        <begin position="89"/>
        <end position="108"/>
    </location>
</feature>
<feature type="compositionally biased region" description="Basic and acidic residues" evidence="4">
    <location>
        <begin position="548"/>
        <end position="571"/>
    </location>
</feature>
<organism evidence="5 6">
    <name type="scientific">Liquidambar formosana</name>
    <name type="common">Formosan gum</name>
    <dbReference type="NCBI Taxonomy" id="63359"/>
    <lineage>
        <taxon>Eukaryota</taxon>
        <taxon>Viridiplantae</taxon>
        <taxon>Streptophyta</taxon>
        <taxon>Embryophyta</taxon>
        <taxon>Tracheophyta</taxon>
        <taxon>Spermatophyta</taxon>
        <taxon>Magnoliopsida</taxon>
        <taxon>eudicotyledons</taxon>
        <taxon>Gunneridae</taxon>
        <taxon>Pentapetalae</taxon>
        <taxon>Saxifragales</taxon>
        <taxon>Altingiaceae</taxon>
        <taxon>Liquidambar</taxon>
    </lineage>
</organism>
<feature type="compositionally biased region" description="Basic and acidic residues" evidence="4">
    <location>
        <begin position="323"/>
        <end position="333"/>
    </location>
</feature>
<proteinExistence type="inferred from homology"/>
<feature type="compositionally biased region" description="Basic and acidic residues" evidence="4">
    <location>
        <begin position="120"/>
        <end position="195"/>
    </location>
</feature>
<feature type="compositionally biased region" description="Basic and acidic residues" evidence="4">
    <location>
        <begin position="426"/>
        <end position="473"/>
    </location>
</feature>
<feature type="region of interest" description="Disordered" evidence="4">
    <location>
        <begin position="505"/>
        <end position="663"/>
    </location>
</feature>
<dbReference type="GO" id="GO:0008168">
    <property type="term" value="F:methyltransferase activity"/>
    <property type="evidence" value="ECO:0007669"/>
    <property type="project" value="InterPro"/>
</dbReference>
<feature type="compositionally biased region" description="Low complexity" evidence="4">
    <location>
        <begin position="586"/>
        <end position="600"/>
    </location>
</feature>
<name>A0AAP0RMH6_LIQFO</name>
<keyword evidence="6" id="KW-1185">Reference proteome</keyword>
<accession>A0AAP0RMH6</accession>
<gene>
    <name evidence="5" type="ORF">L1049_003969</name>
</gene>